<evidence type="ECO:0000256" key="1">
    <source>
        <dbReference type="ARBA" id="ARBA00001971"/>
    </source>
</evidence>
<dbReference type="SUPFAM" id="SSF48264">
    <property type="entry name" value="Cytochrome P450"/>
    <property type="match status" value="1"/>
</dbReference>
<dbReference type="Gene3D" id="1.10.630.10">
    <property type="entry name" value="Cytochrome P450"/>
    <property type="match status" value="1"/>
</dbReference>
<dbReference type="EMBL" id="CP051141">
    <property type="protein sequence ID" value="QIW99012.1"/>
    <property type="molecule type" value="Genomic_DNA"/>
</dbReference>
<accession>A0A6H0XW87</accession>
<dbReference type="InterPro" id="IPR036396">
    <property type="entry name" value="Cyt_P450_sf"/>
</dbReference>
<evidence type="ECO:0000256" key="6">
    <source>
        <dbReference type="ARBA" id="ARBA00023004"/>
    </source>
</evidence>
<sequence>MSSQPDPFDILFSPALLYSWISSHVVLVVAMAVIAIAITTRFQVIDVPQSQKTRNAYAPTVPYWFPILGHIPNMVWDATQFMRSKRDQYVDGAYSLNFGGTVHTIVYKPSLVTALLNAKDSSASAENVADYIGEKVFGFPLKKEGKKYYAANEEIRNCYHHLLSETRLGDMVRRTAQTTKENVVNLVSFSKSPVDQSYWERTAKAQLTVDKNGEEVVAANMLDLIRDFCALASNPSILGTDLVNNYPGFLADMWTFDRAFLYLGAGLPRWVPIPLVTRAHIARRNLIRAFSEFEQAMDDYVSGKDPGPKWQNLDDVGAVIRARIDVYRKYDFSMAARASFDLGLTWATNANSNMLVFWMLNRAYADTELAGRLREEIAPYVQAVQPKQTLAVAEAPRLQKFDVDGICSQCPLLKSCYVECLRVDAATWSFKQVKEDFELNPREKAGTTYMLRKGEYIHAAHDLHNTNPAYFPQPEAFQADRHVKIDENGRRTADLGTIRPYGGGSSMCKGRFFAYKECMVFAAAILAMWDIEPVGGGAWKMPKPRKSTGVYGTEDPTRVWLRRRPLPTR</sequence>
<keyword evidence="4" id="KW-0444">Lipid biosynthesis</keyword>
<keyword evidence="6 7" id="KW-0408">Iron</keyword>
<keyword evidence="10" id="KW-1185">Reference proteome</keyword>
<feature type="binding site" description="axial binding residue" evidence="7">
    <location>
        <position position="508"/>
    </location>
    <ligand>
        <name>heme</name>
        <dbReference type="ChEBI" id="CHEBI:30413"/>
    </ligand>
    <ligandPart>
        <name>Fe</name>
        <dbReference type="ChEBI" id="CHEBI:18248"/>
    </ligandPart>
</feature>
<dbReference type="AlphaFoldDB" id="A0A6H0XW87"/>
<evidence type="ECO:0000313" key="9">
    <source>
        <dbReference type="EMBL" id="QIW99012.1"/>
    </source>
</evidence>
<protein>
    <recommendedName>
        <fullName evidence="11">Cytochrome P450</fullName>
    </recommendedName>
</protein>
<evidence type="ECO:0000256" key="5">
    <source>
        <dbReference type="ARBA" id="ARBA00022723"/>
    </source>
</evidence>
<gene>
    <name evidence="9" type="ORF">AMS68_004530</name>
</gene>
<dbReference type="GO" id="GO:0004497">
    <property type="term" value="F:monooxygenase activity"/>
    <property type="evidence" value="ECO:0007669"/>
    <property type="project" value="InterPro"/>
</dbReference>
<keyword evidence="8" id="KW-1133">Transmembrane helix</keyword>
<dbReference type="CDD" id="cd11040">
    <property type="entry name" value="CYP7_CYP8-like"/>
    <property type="match status" value="1"/>
</dbReference>
<evidence type="ECO:0008006" key="11">
    <source>
        <dbReference type="Google" id="ProtNLM"/>
    </source>
</evidence>
<evidence type="ECO:0000256" key="8">
    <source>
        <dbReference type="SAM" id="Phobius"/>
    </source>
</evidence>
<dbReference type="GO" id="GO:0005506">
    <property type="term" value="F:iron ion binding"/>
    <property type="evidence" value="ECO:0007669"/>
    <property type="project" value="InterPro"/>
</dbReference>
<name>A0A6H0XW87_9PEZI</name>
<dbReference type="PRINTS" id="PR00465">
    <property type="entry name" value="EP450IV"/>
</dbReference>
<keyword evidence="8" id="KW-0472">Membrane</keyword>
<evidence type="ECO:0000256" key="3">
    <source>
        <dbReference type="ARBA" id="ARBA00010617"/>
    </source>
</evidence>
<comment type="cofactor">
    <cofactor evidence="1 7">
        <name>heme</name>
        <dbReference type="ChEBI" id="CHEBI:30413"/>
    </cofactor>
</comment>
<comment type="subcellular location">
    <subcellularLocation>
        <location evidence="2">Endoplasmic reticulum membrane</location>
        <topology evidence="2">Single-pass membrane protein</topology>
    </subcellularLocation>
</comment>
<evidence type="ECO:0000256" key="2">
    <source>
        <dbReference type="ARBA" id="ARBA00004389"/>
    </source>
</evidence>
<dbReference type="PANTHER" id="PTHR24306:SF7">
    <property type="entry name" value="AHBB"/>
    <property type="match status" value="1"/>
</dbReference>
<dbReference type="PANTHER" id="PTHR24306">
    <property type="match status" value="1"/>
</dbReference>
<dbReference type="InterPro" id="IPR002403">
    <property type="entry name" value="Cyt_P450_E_grp-IV"/>
</dbReference>
<keyword evidence="5 7" id="KW-0479">Metal-binding</keyword>
<comment type="similarity">
    <text evidence="3">Belongs to the cytochrome P450 family.</text>
</comment>
<evidence type="ECO:0000313" key="10">
    <source>
        <dbReference type="Proteomes" id="UP000503462"/>
    </source>
</evidence>
<proteinExistence type="inferred from homology"/>
<feature type="transmembrane region" description="Helical" evidence="8">
    <location>
        <begin position="20"/>
        <end position="44"/>
    </location>
</feature>
<dbReference type="Proteomes" id="UP000503462">
    <property type="component" value="Chromosome 3"/>
</dbReference>
<dbReference type="OrthoDB" id="3366823at2759"/>
<evidence type="ECO:0000256" key="7">
    <source>
        <dbReference type="PIRSR" id="PIRSR602403-1"/>
    </source>
</evidence>
<keyword evidence="7" id="KW-0349">Heme</keyword>
<dbReference type="GO" id="GO:0005789">
    <property type="term" value="C:endoplasmic reticulum membrane"/>
    <property type="evidence" value="ECO:0007669"/>
    <property type="project" value="UniProtKB-SubCell"/>
</dbReference>
<evidence type="ECO:0000256" key="4">
    <source>
        <dbReference type="ARBA" id="ARBA00022516"/>
    </source>
</evidence>
<keyword evidence="4" id="KW-0443">Lipid metabolism</keyword>
<organism evidence="9 10">
    <name type="scientific">Peltaster fructicola</name>
    <dbReference type="NCBI Taxonomy" id="286661"/>
    <lineage>
        <taxon>Eukaryota</taxon>
        <taxon>Fungi</taxon>
        <taxon>Dikarya</taxon>
        <taxon>Ascomycota</taxon>
        <taxon>Pezizomycotina</taxon>
        <taxon>Dothideomycetes</taxon>
        <taxon>Dothideomycetes incertae sedis</taxon>
        <taxon>Peltaster</taxon>
    </lineage>
</organism>
<keyword evidence="8" id="KW-0812">Transmembrane</keyword>
<dbReference type="GO" id="GO:0016705">
    <property type="term" value="F:oxidoreductase activity, acting on paired donors, with incorporation or reduction of molecular oxygen"/>
    <property type="evidence" value="ECO:0007669"/>
    <property type="project" value="InterPro"/>
</dbReference>
<dbReference type="GO" id="GO:0020037">
    <property type="term" value="F:heme binding"/>
    <property type="evidence" value="ECO:0007669"/>
    <property type="project" value="InterPro"/>
</dbReference>
<reference evidence="9 10" key="1">
    <citation type="journal article" date="2016" name="Sci. Rep.">
        <title>Peltaster fructicola genome reveals evolution from an invasive phytopathogen to an ectophytic parasite.</title>
        <authorList>
            <person name="Xu C."/>
            <person name="Chen H."/>
            <person name="Gleason M.L."/>
            <person name="Xu J.R."/>
            <person name="Liu H."/>
            <person name="Zhang R."/>
            <person name="Sun G."/>
        </authorList>
    </citation>
    <scope>NUCLEOTIDE SEQUENCE [LARGE SCALE GENOMIC DNA]</scope>
    <source>
        <strain evidence="9 10">LNHT1506</strain>
    </source>
</reference>
<dbReference type="InterPro" id="IPR001128">
    <property type="entry name" value="Cyt_P450"/>
</dbReference>
<dbReference type="Pfam" id="PF00067">
    <property type="entry name" value="p450"/>
    <property type="match status" value="1"/>
</dbReference>